<dbReference type="InterPro" id="IPR002410">
    <property type="entry name" value="Peptidase_S33"/>
</dbReference>
<evidence type="ECO:0000313" key="4">
    <source>
        <dbReference type="EMBL" id="CZS93791.1"/>
    </source>
</evidence>
<name>A0A1E1K732_9HELO</name>
<dbReference type="PANTHER" id="PTHR43798:SF33">
    <property type="entry name" value="HYDROLASE, PUTATIVE (AFU_ORTHOLOGUE AFUA_2G14860)-RELATED"/>
    <property type="match status" value="1"/>
</dbReference>
<accession>A0A1E1K732</accession>
<sequence length="305" mass="34468">MTNTPTTEGEIDFHVKGVDGLCKTWYKIFGTLTSTSIPLICLHGGPGVPHNYLLSLSTITANTSVPMILYDQLGCGKSTHLPSQSNPEEFWRPQLFLEELENLIKGLKISRYNLLGQSWGGMLGSMHAILKPSGLNRLIIANSPASMKLWVKAAEKLKRELPEDVQEVLEKCERDGTTGSEEYETAMGVFYQKHVCRIYPFPKDLVDSFDALKRDNTVYGTMNGPSEFFISGTLQTWTVVDELHKIEVPTLLINGKYDEAQDEVVDPFFKNIKTVKWERFEDSSHMPHLEEADRFMEVVQSFIAE</sequence>
<evidence type="ECO:0000256" key="2">
    <source>
        <dbReference type="ARBA" id="ARBA00022801"/>
    </source>
</evidence>
<dbReference type="InterPro" id="IPR050266">
    <property type="entry name" value="AB_hydrolase_sf"/>
</dbReference>
<dbReference type="InterPro" id="IPR005945">
    <property type="entry name" value="Pro_imino_pep"/>
</dbReference>
<protein>
    <submittedName>
        <fullName evidence="4">Related to proline iminopeptidase</fullName>
    </submittedName>
</protein>
<dbReference type="Gene3D" id="3.40.50.1820">
    <property type="entry name" value="alpha/beta hydrolase"/>
    <property type="match status" value="1"/>
</dbReference>
<evidence type="ECO:0000313" key="5">
    <source>
        <dbReference type="Proteomes" id="UP000178912"/>
    </source>
</evidence>
<keyword evidence="5" id="KW-1185">Reference proteome</keyword>
<dbReference type="GO" id="GO:0006508">
    <property type="term" value="P:proteolysis"/>
    <property type="evidence" value="ECO:0007669"/>
    <property type="project" value="InterPro"/>
</dbReference>
<evidence type="ECO:0000259" key="3">
    <source>
        <dbReference type="Pfam" id="PF00561"/>
    </source>
</evidence>
<comment type="similarity">
    <text evidence="1">Belongs to the peptidase S33 family.</text>
</comment>
<dbReference type="PIRSF" id="PIRSF005539">
    <property type="entry name" value="Pept_S33_TRI_F1"/>
    <property type="match status" value="1"/>
</dbReference>
<proteinExistence type="inferred from homology"/>
<organism evidence="4 5">
    <name type="scientific">Rhynchosporium agropyri</name>
    <dbReference type="NCBI Taxonomy" id="914238"/>
    <lineage>
        <taxon>Eukaryota</taxon>
        <taxon>Fungi</taxon>
        <taxon>Dikarya</taxon>
        <taxon>Ascomycota</taxon>
        <taxon>Pezizomycotina</taxon>
        <taxon>Leotiomycetes</taxon>
        <taxon>Helotiales</taxon>
        <taxon>Ploettnerulaceae</taxon>
        <taxon>Rhynchosporium</taxon>
    </lineage>
</organism>
<dbReference type="GO" id="GO:0016020">
    <property type="term" value="C:membrane"/>
    <property type="evidence" value="ECO:0007669"/>
    <property type="project" value="TreeGrafter"/>
</dbReference>
<dbReference type="InterPro" id="IPR029058">
    <property type="entry name" value="AB_hydrolase_fold"/>
</dbReference>
<evidence type="ECO:0000256" key="1">
    <source>
        <dbReference type="ARBA" id="ARBA00010088"/>
    </source>
</evidence>
<dbReference type="AlphaFoldDB" id="A0A1E1K732"/>
<keyword evidence="2" id="KW-0378">Hydrolase</keyword>
<reference evidence="5" key="1">
    <citation type="submission" date="2016-03" db="EMBL/GenBank/DDBJ databases">
        <authorList>
            <person name="Guldener U."/>
        </authorList>
    </citation>
    <scope>NUCLEOTIDE SEQUENCE [LARGE SCALE GENOMIC DNA]</scope>
    <source>
        <strain evidence="5">04CH-RAC-A.6.1</strain>
    </source>
</reference>
<feature type="domain" description="AB hydrolase-1" evidence="3">
    <location>
        <begin position="38"/>
        <end position="291"/>
    </location>
</feature>
<dbReference type="PRINTS" id="PR00793">
    <property type="entry name" value="PROAMNOPTASE"/>
</dbReference>
<dbReference type="Pfam" id="PF00561">
    <property type="entry name" value="Abhydrolase_1"/>
    <property type="match status" value="1"/>
</dbReference>
<dbReference type="Proteomes" id="UP000178912">
    <property type="component" value="Unassembled WGS sequence"/>
</dbReference>
<dbReference type="NCBIfam" id="TIGR01250">
    <property type="entry name" value="pro_imino_pep_2"/>
    <property type="match status" value="1"/>
</dbReference>
<dbReference type="EMBL" id="FJUX01000016">
    <property type="protein sequence ID" value="CZS93791.1"/>
    <property type="molecule type" value="Genomic_DNA"/>
</dbReference>
<dbReference type="InterPro" id="IPR000073">
    <property type="entry name" value="AB_hydrolase_1"/>
</dbReference>
<dbReference type="GO" id="GO:0008233">
    <property type="term" value="F:peptidase activity"/>
    <property type="evidence" value="ECO:0007669"/>
    <property type="project" value="InterPro"/>
</dbReference>
<dbReference type="PANTHER" id="PTHR43798">
    <property type="entry name" value="MONOACYLGLYCEROL LIPASE"/>
    <property type="match status" value="1"/>
</dbReference>
<dbReference type="OrthoDB" id="190201at2759"/>
<gene>
    <name evidence="4" type="ORF">RAG0_03918</name>
</gene>
<dbReference type="SUPFAM" id="SSF53474">
    <property type="entry name" value="alpha/beta-Hydrolases"/>
    <property type="match status" value="1"/>
</dbReference>